<evidence type="ECO:0000259" key="4">
    <source>
        <dbReference type="PROSITE" id="PS50995"/>
    </source>
</evidence>
<keyword evidence="1" id="KW-0805">Transcription regulation</keyword>
<sequence>MAANTLHEELMHQLSAVGAVRRELGRIVPAGCSEGSATVLTLLSRQDTVSIRKLTELLGIDISVTSRHVAQLAMLGWVDRRPDPADRRSRLVCLTDRGRTLYAELSERRSRELAARLCDWTDEDIGRLSLLLSRLRTGFDDSWTGRDTRAGSSAADSPAA</sequence>
<dbReference type="PROSITE" id="PS01117">
    <property type="entry name" value="HTH_MARR_1"/>
    <property type="match status" value="1"/>
</dbReference>
<evidence type="ECO:0000313" key="5">
    <source>
        <dbReference type="EMBL" id="MDT0393671.1"/>
    </source>
</evidence>
<comment type="caution">
    <text evidence="5">The sequence shown here is derived from an EMBL/GenBank/DDBJ whole genome shotgun (WGS) entry which is preliminary data.</text>
</comment>
<dbReference type="InterPro" id="IPR000835">
    <property type="entry name" value="HTH_MarR-typ"/>
</dbReference>
<name>A0ABU2PNC9_9ACTN</name>
<reference evidence="6" key="1">
    <citation type="submission" date="2023-07" db="EMBL/GenBank/DDBJ databases">
        <title>30 novel species of actinomycetes from the DSMZ collection.</title>
        <authorList>
            <person name="Nouioui I."/>
        </authorList>
    </citation>
    <scope>NUCLEOTIDE SEQUENCE [LARGE SCALE GENOMIC DNA]</scope>
    <source>
        <strain evidence="6">DSM 41636</strain>
    </source>
</reference>
<evidence type="ECO:0000256" key="1">
    <source>
        <dbReference type="ARBA" id="ARBA00023015"/>
    </source>
</evidence>
<protein>
    <submittedName>
        <fullName evidence="5">MarR family transcriptional regulator</fullName>
    </submittedName>
</protein>
<dbReference type="SMART" id="SM00347">
    <property type="entry name" value="HTH_MARR"/>
    <property type="match status" value="1"/>
</dbReference>
<keyword evidence="2" id="KW-0238">DNA-binding</keyword>
<dbReference type="PANTHER" id="PTHR42756">
    <property type="entry name" value="TRANSCRIPTIONAL REGULATOR, MARR"/>
    <property type="match status" value="1"/>
</dbReference>
<dbReference type="Proteomes" id="UP001183881">
    <property type="component" value="Unassembled WGS sequence"/>
</dbReference>
<gene>
    <name evidence="5" type="ORF">RM705_02950</name>
</gene>
<dbReference type="PROSITE" id="PS50995">
    <property type="entry name" value="HTH_MARR_2"/>
    <property type="match status" value="1"/>
</dbReference>
<feature type="domain" description="HTH marR-type" evidence="4">
    <location>
        <begin position="7"/>
        <end position="137"/>
    </location>
</feature>
<dbReference type="InterPro" id="IPR023187">
    <property type="entry name" value="Tscrpt_reg_MarR-type_CS"/>
</dbReference>
<organism evidence="5 6">
    <name type="scientific">Streptomyces edwardsiae</name>
    <dbReference type="NCBI Taxonomy" id="3075527"/>
    <lineage>
        <taxon>Bacteria</taxon>
        <taxon>Bacillati</taxon>
        <taxon>Actinomycetota</taxon>
        <taxon>Actinomycetes</taxon>
        <taxon>Kitasatosporales</taxon>
        <taxon>Streptomycetaceae</taxon>
        <taxon>Streptomyces</taxon>
    </lineage>
</organism>
<dbReference type="SUPFAM" id="SSF46785">
    <property type="entry name" value="Winged helix' DNA-binding domain"/>
    <property type="match status" value="1"/>
</dbReference>
<evidence type="ECO:0000313" key="6">
    <source>
        <dbReference type="Proteomes" id="UP001183881"/>
    </source>
</evidence>
<dbReference type="Pfam" id="PF01047">
    <property type="entry name" value="MarR"/>
    <property type="match status" value="1"/>
</dbReference>
<keyword evidence="6" id="KW-1185">Reference proteome</keyword>
<dbReference type="InterPro" id="IPR036388">
    <property type="entry name" value="WH-like_DNA-bd_sf"/>
</dbReference>
<proteinExistence type="predicted"/>
<evidence type="ECO:0000256" key="3">
    <source>
        <dbReference type="ARBA" id="ARBA00023163"/>
    </source>
</evidence>
<keyword evidence="3" id="KW-0804">Transcription</keyword>
<evidence type="ECO:0000256" key="2">
    <source>
        <dbReference type="ARBA" id="ARBA00023125"/>
    </source>
</evidence>
<accession>A0ABU2PNC9</accession>
<dbReference type="PANTHER" id="PTHR42756:SF1">
    <property type="entry name" value="TRANSCRIPTIONAL REPRESSOR OF EMRAB OPERON"/>
    <property type="match status" value="1"/>
</dbReference>
<dbReference type="RefSeq" id="WP_311641110.1">
    <property type="nucleotide sequence ID" value="NZ_JAVRFA010000002.1"/>
</dbReference>
<dbReference type="InterPro" id="IPR036390">
    <property type="entry name" value="WH_DNA-bd_sf"/>
</dbReference>
<dbReference type="EMBL" id="JAVRFA010000002">
    <property type="protein sequence ID" value="MDT0393671.1"/>
    <property type="molecule type" value="Genomic_DNA"/>
</dbReference>
<dbReference type="PRINTS" id="PR00598">
    <property type="entry name" value="HTHMARR"/>
</dbReference>
<dbReference type="Gene3D" id="1.10.10.10">
    <property type="entry name" value="Winged helix-like DNA-binding domain superfamily/Winged helix DNA-binding domain"/>
    <property type="match status" value="1"/>
</dbReference>